<accession>A0A1R1WZ68</accession>
<dbReference type="Proteomes" id="UP000187429">
    <property type="component" value="Unassembled WGS sequence"/>
</dbReference>
<dbReference type="AlphaFoldDB" id="A0A1R1WZ68"/>
<sequence length="112" mass="12741">MTLKKKKSERRFSNAIEVDIAPASLRIFLLFNLVLLADDSKDRPLAAFARFAAENEFVEDEVGLLEIEDEVELADVAEVLVESFDVPVDEFEHEQLIICYGNRCNEVQARIP</sequence>
<comment type="caution">
    <text evidence="1">The sequence shown here is derived from an EMBL/GenBank/DDBJ whole genome shotgun (WGS) entry which is preliminary data.</text>
</comment>
<evidence type="ECO:0000313" key="1">
    <source>
        <dbReference type="EMBL" id="OMJ07669.1"/>
    </source>
</evidence>
<name>A0A1R1WZ68_9FUNG</name>
<keyword evidence="2" id="KW-1185">Reference proteome</keyword>
<proteinExistence type="predicted"/>
<dbReference type="EMBL" id="LSSM01007601">
    <property type="protein sequence ID" value="OMJ07669.1"/>
    <property type="molecule type" value="Genomic_DNA"/>
</dbReference>
<evidence type="ECO:0000313" key="2">
    <source>
        <dbReference type="Proteomes" id="UP000187429"/>
    </source>
</evidence>
<gene>
    <name evidence="1" type="ORF">AYI69_g11372</name>
</gene>
<organism evidence="1 2">
    <name type="scientific">Smittium culicis</name>
    <dbReference type="NCBI Taxonomy" id="133412"/>
    <lineage>
        <taxon>Eukaryota</taxon>
        <taxon>Fungi</taxon>
        <taxon>Fungi incertae sedis</taxon>
        <taxon>Zoopagomycota</taxon>
        <taxon>Kickxellomycotina</taxon>
        <taxon>Harpellomycetes</taxon>
        <taxon>Harpellales</taxon>
        <taxon>Legeriomycetaceae</taxon>
        <taxon>Smittium</taxon>
    </lineage>
</organism>
<reference evidence="2" key="1">
    <citation type="submission" date="2017-01" db="EMBL/GenBank/DDBJ databases">
        <authorList>
            <person name="Wang Y."/>
            <person name="White M."/>
            <person name="Kvist S."/>
            <person name="Moncalvo J.-M."/>
        </authorList>
    </citation>
    <scope>NUCLEOTIDE SEQUENCE [LARGE SCALE GENOMIC DNA]</scope>
    <source>
        <strain evidence="2">ID-206-W2</strain>
    </source>
</reference>
<protein>
    <submittedName>
        <fullName evidence="1">Uncharacterized protein</fullName>
    </submittedName>
</protein>